<evidence type="ECO:0000256" key="6">
    <source>
        <dbReference type="RuleBase" id="RU000416"/>
    </source>
</evidence>
<evidence type="ECO:0000256" key="5">
    <source>
        <dbReference type="PROSITE-ProRule" id="PRU01016"/>
    </source>
</evidence>
<keyword evidence="1 5" id="KW-0489">Methyltransferase</keyword>
<dbReference type="Proteomes" id="UP000298381">
    <property type="component" value="Unassembled WGS sequence"/>
</dbReference>
<evidence type="ECO:0000313" key="8">
    <source>
        <dbReference type="EMBL" id="TFZ41610.1"/>
    </source>
</evidence>
<dbReference type="InterPro" id="IPR050390">
    <property type="entry name" value="C5-Methyltransferase"/>
</dbReference>
<dbReference type="NCBIfam" id="TIGR00675">
    <property type="entry name" value="dcm"/>
    <property type="match status" value="1"/>
</dbReference>
<evidence type="ECO:0000256" key="4">
    <source>
        <dbReference type="ARBA" id="ARBA00022747"/>
    </source>
</evidence>
<dbReference type="PRINTS" id="PR00105">
    <property type="entry name" value="C5METTRFRASE"/>
</dbReference>
<feature type="active site" evidence="5">
    <location>
        <position position="75"/>
    </location>
</feature>
<dbReference type="GO" id="GO:0009307">
    <property type="term" value="P:DNA restriction-modification system"/>
    <property type="evidence" value="ECO:0007669"/>
    <property type="project" value="UniProtKB-KW"/>
</dbReference>
<dbReference type="InterPro" id="IPR029063">
    <property type="entry name" value="SAM-dependent_MTases_sf"/>
</dbReference>
<reference evidence="8 9" key="1">
    <citation type="submission" date="2019-03" db="EMBL/GenBank/DDBJ databases">
        <title>Draft genome sequence data and analysis of a Fermenting Bacterium, Soehngenia longevitae strain 1933PT, isolated from petroleum reservoir in Azerbaijan.</title>
        <authorList>
            <person name="Grouzdev D.S."/>
            <person name="Bidzhieva S.K."/>
            <person name="Sokolova D.S."/>
            <person name="Tourova T.P."/>
            <person name="Poltaraus A.B."/>
            <person name="Nazina T.N."/>
        </authorList>
    </citation>
    <scope>NUCLEOTIDE SEQUENCE [LARGE SCALE GENOMIC DNA]</scope>
    <source>
        <strain evidence="8 9">1933P</strain>
    </source>
</reference>
<organism evidence="8 9">
    <name type="scientific">Soehngenia longivitae</name>
    <dbReference type="NCBI Taxonomy" id="2562294"/>
    <lineage>
        <taxon>Bacteria</taxon>
        <taxon>Bacillati</taxon>
        <taxon>Bacillota</taxon>
        <taxon>Tissierellia</taxon>
        <taxon>Tissierellales</taxon>
        <taxon>Tissierellaceae</taxon>
        <taxon>Soehngenia</taxon>
    </lineage>
</organism>
<dbReference type="AlphaFoldDB" id="A0A4Z0D9Q8"/>
<dbReference type="SUPFAM" id="SSF53335">
    <property type="entry name" value="S-adenosyl-L-methionine-dependent methyltransferases"/>
    <property type="match status" value="1"/>
</dbReference>
<dbReference type="EMBL" id="SRIB01000001">
    <property type="protein sequence ID" value="TFZ41610.1"/>
    <property type="molecule type" value="Genomic_DNA"/>
</dbReference>
<gene>
    <name evidence="8" type="ORF">E4100_00275</name>
</gene>
<evidence type="ECO:0000256" key="7">
    <source>
        <dbReference type="RuleBase" id="RU000417"/>
    </source>
</evidence>
<evidence type="ECO:0000256" key="3">
    <source>
        <dbReference type="ARBA" id="ARBA00022691"/>
    </source>
</evidence>
<dbReference type="GO" id="GO:0003677">
    <property type="term" value="F:DNA binding"/>
    <property type="evidence" value="ECO:0007669"/>
    <property type="project" value="TreeGrafter"/>
</dbReference>
<evidence type="ECO:0000313" key="9">
    <source>
        <dbReference type="Proteomes" id="UP000298381"/>
    </source>
</evidence>
<dbReference type="CDD" id="cd00315">
    <property type="entry name" value="Cyt_C5_DNA_methylase"/>
    <property type="match status" value="1"/>
</dbReference>
<dbReference type="InterPro" id="IPR001525">
    <property type="entry name" value="C5_MeTfrase"/>
</dbReference>
<dbReference type="PANTHER" id="PTHR10629:SF52">
    <property type="entry name" value="DNA (CYTOSINE-5)-METHYLTRANSFERASE 1"/>
    <property type="match status" value="1"/>
</dbReference>
<evidence type="ECO:0000256" key="1">
    <source>
        <dbReference type="ARBA" id="ARBA00022603"/>
    </source>
</evidence>
<dbReference type="OrthoDB" id="9813719at2"/>
<keyword evidence="9" id="KW-1185">Reference proteome</keyword>
<sequence length="366" mass="41529">MNIIDLFAGCGGLSYGFIKNNFDVIKAVEFDPSIAKTYTMNHPKVNMIVDDIKNVDQAKVFRKGDADVIIGGPPCQGFSMAGARIRNGFIDDPRNYLFKHYFNVVKTVRPKVFIMENVKGIMTMQEGKIFSEILRIFSDEELLDGAPYTVYHRIVNAVDFGIPQKRERMIIIGTRKKEIDFETIWQKTKDEIENDYPSYFKPVTVADAISNLPHTTDDGIITNPEPQTEYQKFLSCNLATITNHTQTKHSKIAIKRMEKVGNGENFTVLDEKINSVHSGSYGRLCWEDQAPTITTRFDTPAGGRFIHPVENRTLSPREAARIQSFPDDFVFYGNKTSICKQIGNAVPPKISYFLARFVSNIIDKEE</sequence>
<dbReference type="Gene3D" id="3.40.50.150">
    <property type="entry name" value="Vaccinia Virus protein VP39"/>
    <property type="match status" value="1"/>
</dbReference>
<keyword evidence="4" id="KW-0680">Restriction system</keyword>
<dbReference type="InterPro" id="IPR018117">
    <property type="entry name" value="C5_DNA_meth_AS"/>
</dbReference>
<comment type="caution">
    <text evidence="8">The sequence shown here is derived from an EMBL/GenBank/DDBJ whole genome shotgun (WGS) entry which is preliminary data.</text>
</comment>
<dbReference type="RefSeq" id="WP_135269765.1">
    <property type="nucleotide sequence ID" value="NZ_SRIB01000001.1"/>
</dbReference>
<dbReference type="PROSITE" id="PS51679">
    <property type="entry name" value="SAM_MT_C5"/>
    <property type="match status" value="1"/>
</dbReference>
<comment type="similarity">
    <text evidence="5 6">Belongs to the class I-like SAM-binding methyltransferase superfamily. C5-methyltransferase family.</text>
</comment>
<dbReference type="Gene3D" id="3.90.120.10">
    <property type="entry name" value="DNA Methylase, subunit A, domain 2"/>
    <property type="match status" value="1"/>
</dbReference>
<dbReference type="EC" id="2.1.1.37" evidence="7"/>
<keyword evidence="3 5" id="KW-0949">S-adenosyl-L-methionine</keyword>
<dbReference type="GO" id="GO:0044027">
    <property type="term" value="P:negative regulation of gene expression via chromosomal CpG island methylation"/>
    <property type="evidence" value="ECO:0007669"/>
    <property type="project" value="TreeGrafter"/>
</dbReference>
<comment type="catalytic activity">
    <reaction evidence="7">
        <text>a 2'-deoxycytidine in DNA + S-adenosyl-L-methionine = a 5-methyl-2'-deoxycytidine in DNA + S-adenosyl-L-homocysteine + H(+)</text>
        <dbReference type="Rhea" id="RHEA:13681"/>
        <dbReference type="Rhea" id="RHEA-COMP:11369"/>
        <dbReference type="Rhea" id="RHEA-COMP:11370"/>
        <dbReference type="ChEBI" id="CHEBI:15378"/>
        <dbReference type="ChEBI" id="CHEBI:57856"/>
        <dbReference type="ChEBI" id="CHEBI:59789"/>
        <dbReference type="ChEBI" id="CHEBI:85452"/>
        <dbReference type="ChEBI" id="CHEBI:85454"/>
        <dbReference type="EC" id="2.1.1.37"/>
    </reaction>
</comment>
<dbReference type="Pfam" id="PF00145">
    <property type="entry name" value="DNA_methylase"/>
    <property type="match status" value="1"/>
</dbReference>
<accession>A0A4Z0D9Q8</accession>
<dbReference type="PANTHER" id="PTHR10629">
    <property type="entry name" value="CYTOSINE-SPECIFIC METHYLTRANSFERASE"/>
    <property type="match status" value="1"/>
</dbReference>
<proteinExistence type="inferred from homology"/>
<dbReference type="GO" id="GO:0032259">
    <property type="term" value="P:methylation"/>
    <property type="evidence" value="ECO:0007669"/>
    <property type="project" value="UniProtKB-KW"/>
</dbReference>
<evidence type="ECO:0000256" key="2">
    <source>
        <dbReference type="ARBA" id="ARBA00022679"/>
    </source>
</evidence>
<name>A0A4Z0D9Q8_9FIRM</name>
<dbReference type="GO" id="GO:0003886">
    <property type="term" value="F:DNA (cytosine-5-)-methyltransferase activity"/>
    <property type="evidence" value="ECO:0007669"/>
    <property type="project" value="UniProtKB-EC"/>
</dbReference>
<protein>
    <recommendedName>
        <fullName evidence="7">Cytosine-specific methyltransferase</fullName>
        <ecNumber evidence="7">2.1.1.37</ecNumber>
    </recommendedName>
</protein>
<keyword evidence="2 5" id="KW-0808">Transferase</keyword>
<dbReference type="PROSITE" id="PS00094">
    <property type="entry name" value="C5_MTASE_1"/>
    <property type="match status" value="1"/>
</dbReference>